<keyword evidence="1" id="KW-1185">Reference proteome</keyword>
<keyword evidence="2" id="KW-0282">Flagellum</keyword>
<evidence type="ECO:0000313" key="2">
    <source>
        <dbReference type="RefSeq" id="XP_045147306.1"/>
    </source>
</evidence>
<gene>
    <name evidence="2" type="primary">CFAP46</name>
</gene>
<protein>
    <submittedName>
        <fullName evidence="2">Cilia- and flagella-associated protein 46</fullName>
    </submittedName>
</protein>
<sequence>MDLIITQQLAHADSQQDVASLWKAYELIKSANLGKSEFDPTESFSPDLLVLCAEQALKMGQRDMSQDCIQMYFKVKGPITQFLGRAHLCRAQLCAPKSPENLAEFDDCVTQYMKTINFAKGEPRYYFLVYNASVLYWQMVRPFLKPGFRQHLISSLSQMVQVLDQTREEDKEWQATLMLELLECYLDAGRREHAAKFCATAAPFIKVNVPQRYRQMFSIMVRYELMDESHLREEMKSSSSLTVSFYMNMLKAKWEKNELPEDAPSTLKAIHRRLGSSNHHRLPLIREEKILLLFELARLSLSLRSEEVASGCISDLKKMEELEPGRLMEVECLECEFEAFKLESKMEVYARGAVENQLHIIQQLEVVLQRAQHLGDPNVIHVVCTTLWNVCLPMLQHNLRHHLRRALASIAEVLEKMDSLWVLLRCQVHMELAHLEEDEDRLEPALEQLQKAQRLDSLGLYQDRLHMDANRLHLCTLLYQQPERAEDRAIMAIEQAKKVMPKDSVRKKRALLVNAGLALAPDAFQIVLNSENEAKVSLGKSKSRFSGLFAKARHFIVSVDKAAGHLRRLGSENDQERIQIWADLAKVARKQGVWDVCRAASRFCLLYDYMKAKKPIRLKRGKKKRAQDKAVHGSGGPPGLSLQRQDMPKLLRKFAEVGFINAEATVHLLRSEGVQLNDLPIPPEDTSQHSAGYQATVPDENAEWVTYSNWIESLSQYAMSNWLRSAEIGQEIGEAWIVQNAVVYVLNHNRHLITAGRQRELVGALQTLLSSWRGWGASGDAVSLVGICNALARGLILSWIPAQTTEKFRKLMRGTQPHGALDSGAISEIKTALEVCEFALSLTNGSVPEDQVPTHTRQQLIATWVKAKQLAQQQIGPRLGVDEQSADEHTSAVTKVLVALEMYSCNGLGLMEFAVPPLAQLVKMTSECTWSDPLVELQALTRLTYFAHMARDHEITMACSQRAPEMGIKYLKTFPKPEAGFVAEMLSTAACIQGQSIMGNLKGQKQLRLKAAKAFMESARFGCLAGSSALVMLAARHYWNTCLPLLSSPLNRKKMKTAVRRLLSFITKTEATKQETDGTLLLHQWPTSDFQCSGMTEGNFLPGAEDDLTLRVALYSLLFHSHADHSDWEGGLKVLDEAVQVLPRTPHRLLIFKRMVIVKAKLGQSFTMEMQKFKDESEDYLARMWHRLALNSRDTSGELICYHNAIQALQKPESEWQKVDYILELGQWLYCKQCPREDVIFHLKWAIEILLNMQPPLSAPEPEETPSPLERAPEAPSAAPDPKKEAAGLTPWERIRDVRQLDALVQAHVLLALVLSPSSSHYQDCCLTAYTFARCIWQVSLSTAGNLSPENKAQATSGSPLLLTKEKKEKGKEKEEKEEKEKEKKGKEKKEEEKKGKEKEEKGKEKEKNKESKQPQTPVPIRRPEDLPASIGEWASYSCPEEVISIFKQDTGHFTVNPSTIQKPTCTLYYLDHLARALRAMSLHALLVPVLQLGIVIAHVVVESPSLANLYHLRLAQLCSDLQLREAALLHEEVVGQVYVTELEQASCRREIALKKEKSKEPLLEESLHLLTAPNSLELLREHRAMAAQDKILKVSEEAGKGLDGASFPLLWTLKAEVLLEMDLYQPARLLLSEARLAFQELEEPCAESRCLQLLAELANREMNHKQAERLTERAQQLGGNEDFWYQSTLTLAETTLSSENQDRHLVVCHLFQTLASTFSALKKERPNRAPLLDFFITDLEARCISLQLQVVQESFSSSPSVFLELLDKMDHSLVDIEKKFIGCGRREHCVDVKLERAKIKRLRAQAEEDDEQKTANYLEVYDLTQSAVAEAEERLHSVQELLSLQDSSSTPLVRRLAQLKLSLAEGALDMLWLIWEKSLQQSLEQGSLDRLLADYLHSTKDYTSTGLQWFLLKRTLAHTVLAQLNSLQSFCTSRTERRARMLGLTGRALRLLAANASPVSPAVYWDESLLVEPKPSSLKSTEAEEESADSRPLPADRVLPKDPSKKGAQLKKRTVLAQQYLAQASEVLLQALQASLGTGTLDVAAAASLELVECAGTLDPATSLQFLALSQSCSASEMMRKVLGAATTSTSSSQLAALLQLQVRLRAQGRAATDLCASVEQGLATISKAWQNLGVTEQHFNLLSEVPPTFRVLFLHYSQDRSRLYGAVFEKPKLVSAPKGKQVAVGGCCRVARVTVDPSVLANLLASIQQFREQPLVETYIEEKVLGNDSILGTTHNSQDENYLQDFGEILMPLEEYLKPLFPLMVCPEARTQVPMPMTEPGKPKGKDKDKERKVSVPPATATVTPEAADNVILVVDRPLLDLPLEGLSMFDEGAVSSVSRDFSLQMLMNRLHQEGTEGGARKEGRAGEPKRRNIGRKGRKGSIPRILPPNCNIIDSDNFKCILDPFEEAQCMEALTPVFMTRELVERFRETFTTRWTGHLGNKTFPSQAEWEQLLGSCQGFFFYGMESFLSHILLERLVAMNLQECQMVVLLDLTHSNDSLRRSSELREGRSALQLSLEGPVETAILLSLVGVKSIVGNQWTTLLQDNAMRAAMLWDNLLPLGKPLGRVVHLLQKMGADDMAGQDEPFLASQQWQRRRPQRLPTALNLVLYGLPHQAIG</sequence>
<evidence type="ECO:0000313" key="1">
    <source>
        <dbReference type="Proteomes" id="UP000694863"/>
    </source>
</evidence>
<proteinExistence type="predicted"/>
<dbReference type="RefSeq" id="XP_045147306.1">
    <property type="nucleotide sequence ID" value="XM_045291371.1"/>
</dbReference>
<keyword evidence="2" id="KW-0966">Cell projection</keyword>
<accession>A0AC55D6E4</accession>
<dbReference type="Proteomes" id="UP000694863">
    <property type="component" value="Unplaced"/>
</dbReference>
<keyword evidence="2" id="KW-0969">Cilium</keyword>
<reference evidence="2" key="1">
    <citation type="submission" date="2025-08" db="UniProtKB">
        <authorList>
            <consortium name="RefSeq"/>
        </authorList>
    </citation>
    <scope>IDENTIFICATION</scope>
</reference>
<name>A0AC55D6E4_ECHTE</name>
<organism evidence="1 2">
    <name type="scientific">Echinops telfairi</name>
    <name type="common">Lesser hedgehog tenrec</name>
    <dbReference type="NCBI Taxonomy" id="9371"/>
    <lineage>
        <taxon>Eukaryota</taxon>
        <taxon>Metazoa</taxon>
        <taxon>Chordata</taxon>
        <taxon>Craniata</taxon>
        <taxon>Vertebrata</taxon>
        <taxon>Euteleostomi</taxon>
        <taxon>Mammalia</taxon>
        <taxon>Eutheria</taxon>
        <taxon>Afrotheria</taxon>
        <taxon>Tenrecidae</taxon>
        <taxon>Tenrecinae</taxon>
        <taxon>Echinops</taxon>
    </lineage>
</organism>